<name>A0ABV2YR16_9ACTN</name>
<sequence>MPEWSVAEPLKLTFDEPVTSLHIRLVNGAVNVVGTEEPGARLEVSELEGEPLDVSLEDGTLTVSYRDLFWKDFHRLLHRSSWRRRAVVSLAVPAGTAVQIGTVGAATVVSGIKARTEVQGVNGDTTLVGLAGPVTAATVNGAVEAQALTGDLRFSSVGGDLTVVEGSSPSVRAESVTGSVMIDLGRTGPADLKLSNVSGEIAVRLPEPTDAEVHADTAAGSISNAFEDLRVGGRPGTRRVTGRLGAGRGRIRATTVSGSIALLRRPAAADPEAPEAPDNSSSDAPTGKVL</sequence>
<accession>A0ABV2YR16</accession>
<proteinExistence type="predicted"/>
<gene>
    <name evidence="3" type="ORF">AB0E65_28860</name>
</gene>
<dbReference type="Proteomes" id="UP001550850">
    <property type="component" value="Unassembled WGS sequence"/>
</dbReference>
<reference evidence="3 4" key="1">
    <citation type="submission" date="2024-06" db="EMBL/GenBank/DDBJ databases">
        <title>The Natural Products Discovery Center: Release of the First 8490 Sequenced Strains for Exploring Actinobacteria Biosynthetic Diversity.</title>
        <authorList>
            <person name="Kalkreuter E."/>
            <person name="Kautsar S.A."/>
            <person name="Yang D."/>
            <person name="Bader C.D."/>
            <person name="Teijaro C.N."/>
            <person name="Fluegel L."/>
            <person name="Davis C.M."/>
            <person name="Simpson J.R."/>
            <person name="Lauterbach L."/>
            <person name="Steele A.D."/>
            <person name="Gui C."/>
            <person name="Meng S."/>
            <person name="Li G."/>
            <person name="Viehrig K."/>
            <person name="Ye F."/>
            <person name="Su P."/>
            <person name="Kiefer A.F."/>
            <person name="Nichols A."/>
            <person name="Cepeda A.J."/>
            <person name="Yan W."/>
            <person name="Fan B."/>
            <person name="Jiang Y."/>
            <person name="Adhikari A."/>
            <person name="Zheng C.-J."/>
            <person name="Schuster L."/>
            <person name="Cowan T.M."/>
            <person name="Smanski M.J."/>
            <person name="Chevrette M.G."/>
            <person name="De Carvalho L.P.S."/>
            <person name="Shen B."/>
        </authorList>
    </citation>
    <scope>NUCLEOTIDE SEQUENCE [LARGE SCALE GENOMIC DNA]</scope>
    <source>
        <strain evidence="3 4">NPDC038104</strain>
    </source>
</reference>
<feature type="region of interest" description="Disordered" evidence="1">
    <location>
        <begin position="262"/>
        <end position="290"/>
    </location>
</feature>
<dbReference type="InterPro" id="IPR025164">
    <property type="entry name" value="Toastrack_DUF4097"/>
</dbReference>
<evidence type="ECO:0000313" key="3">
    <source>
        <dbReference type="EMBL" id="MEU3558185.1"/>
    </source>
</evidence>
<keyword evidence="4" id="KW-1185">Reference proteome</keyword>
<protein>
    <submittedName>
        <fullName evidence="3">DUF4097 family beta strand repeat-containing protein</fullName>
    </submittedName>
</protein>
<dbReference type="Pfam" id="PF13349">
    <property type="entry name" value="DUF4097"/>
    <property type="match status" value="1"/>
</dbReference>
<feature type="compositionally biased region" description="Low complexity" evidence="1">
    <location>
        <begin position="262"/>
        <end position="271"/>
    </location>
</feature>
<feature type="domain" description="DUF4097" evidence="2">
    <location>
        <begin position="117"/>
        <end position="262"/>
    </location>
</feature>
<comment type="caution">
    <text evidence="3">The sequence shown here is derived from an EMBL/GenBank/DDBJ whole genome shotgun (WGS) entry which is preliminary data.</text>
</comment>
<organism evidence="3 4">
    <name type="scientific">Streptomyces fragilis</name>
    <dbReference type="NCBI Taxonomy" id="67301"/>
    <lineage>
        <taxon>Bacteria</taxon>
        <taxon>Bacillati</taxon>
        <taxon>Actinomycetota</taxon>
        <taxon>Actinomycetes</taxon>
        <taxon>Kitasatosporales</taxon>
        <taxon>Streptomycetaceae</taxon>
        <taxon>Streptomyces</taxon>
    </lineage>
</organism>
<dbReference type="EMBL" id="JBEZUR010000088">
    <property type="protein sequence ID" value="MEU3558185.1"/>
    <property type="molecule type" value="Genomic_DNA"/>
</dbReference>
<evidence type="ECO:0000259" key="2">
    <source>
        <dbReference type="Pfam" id="PF13349"/>
    </source>
</evidence>
<evidence type="ECO:0000256" key="1">
    <source>
        <dbReference type="SAM" id="MobiDB-lite"/>
    </source>
</evidence>
<evidence type="ECO:0000313" key="4">
    <source>
        <dbReference type="Proteomes" id="UP001550850"/>
    </source>
</evidence>
<dbReference type="RefSeq" id="WP_108954423.1">
    <property type="nucleotide sequence ID" value="NZ_BEVZ01000004.1"/>
</dbReference>